<reference evidence="9" key="1">
    <citation type="submission" date="2013-09" db="EMBL/GenBank/DDBJ databases">
        <title>Corchorus olitorius genome sequencing.</title>
        <authorList>
            <person name="Alam M."/>
            <person name="Haque M.S."/>
            <person name="Islam M.S."/>
            <person name="Emdad E.M."/>
            <person name="Islam M.M."/>
            <person name="Ahmed B."/>
            <person name="Halim A."/>
            <person name="Hossen Q.M.M."/>
            <person name="Hossain M.Z."/>
            <person name="Ahmed R."/>
            <person name="Khan M.M."/>
            <person name="Islam R."/>
            <person name="Rashid M.M."/>
            <person name="Khan S.A."/>
            <person name="Rahman M.S."/>
            <person name="Alam M."/>
            <person name="Yahiya A.S."/>
            <person name="Khan M.S."/>
            <person name="Azam M.S."/>
            <person name="Haque T."/>
            <person name="Lashkar M.Z.H."/>
            <person name="Akhand A.I."/>
            <person name="Morshed G."/>
            <person name="Roy S."/>
            <person name="Uddin K.S."/>
            <person name="Rabeya T."/>
            <person name="Hossain A.S."/>
            <person name="Chowdhury A."/>
            <person name="Snigdha A.R."/>
            <person name="Mortoza M.S."/>
            <person name="Matin S.A."/>
            <person name="Hoque S.M.E."/>
            <person name="Islam M.K."/>
            <person name="Roy D.K."/>
            <person name="Haider R."/>
            <person name="Moosa M.M."/>
            <person name="Elias S.M."/>
            <person name="Hasan A.M."/>
            <person name="Jahan S."/>
            <person name="Shafiuddin M."/>
            <person name="Mahmood N."/>
            <person name="Shommy N.S."/>
        </authorList>
    </citation>
    <scope>NUCLEOTIDE SEQUENCE [LARGE SCALE GENOMIC DNA]</scope>
    <source>
        <strain evidence="9">cv. O-4</strain>
    </source>
</reference>
<dbReference type="AlphaFoldDB" id="A0A1R3FXU4"/>
<dbReference type="Pfam" id="PF12717">
    <property type="entry name" value="Cnd1"/>
    <property type="match status" value="1"/>
</dbReference>
<dbReference type="InterPro" id="IPR032682">
    <property type="entry name" value="Cnd1_C"/>
</dbReference>
<feature type="domain" description="Condensin complex subunit 1 C-terminal" evidence="7">
    <location>
        <begin position="229"/>
        <end position="345"/>
    </location>
</feature>
<dbReference type="GO" id="GO:0000796">
    <property type="term" value="C:condensin complex"/>
    <property type="evidence" value="ECO:0007669"/>
    <property type="project" value="TreeGrafter"/>
</dbReference>
<evidence type="ECO:0000256" key="6">
    <source>
        <dbReference type="SAM" id="SignalP"/>
    </source>
</evidence>
<dbReference type="InterPro" id="IPR016024">
    <property type="entry name" value="ARM-type_fold"/>
</dbReference>
<dbReference type="GO" id="GO:0007076">
    <property type="term" value="P:mitotic chromosome condensation"/>
    <property type="evidence" value="ECO:0007669"/>
    <property type="project" value="InterPro"/>
</dbReference>
<dbReference type="EMBL" id="AWUE01024458">
    <property type="protein sequence ID" value="OMO50664.1"/>
    <property type="molecule type" value="Genomic_DNA"/>
</dbReference>
<dbReference type="SUPFAM" id="SSF48371">
    <property type="entry name" value="ARM repeat"/>
    <property type="match status" value="1"/>
</dbReference>
<dbReference type="GO" id="GO:0005634">
    <property type="term" value="C:nucleus"/>
    <property type="evidence" value="ECO:0007669"/>
    <property type="project" value="UniProtKB-SubCell"/>
</dbReference>
<organism evidence="8 9">
    <name type="scientific">Corchorus olitorius</name>
    <dbReference type="NCBI Taxonomy" id="93759"/>
    <lineage>
        <taxon>Eukaryota</taxon>
        <taxon>Viridiplantae</taxon>
        <taxon>Streptophyta</taxon>
        <taxon>Embryophyta</taxon>
        <taxon>Tracheophyta</taxon>
        <taxon>Spermatophyta</taxon>
        <taxon>Magnoliopsida</taxon>
        <taxon>eudicotyledons</taxon>
        <taxon>Gunneridae</taxon>
        <taxon>Pentapetalae</taxon>
        <taxon>rosids</taxon>
        <taxon>malvids</taxon>
        <taxon>Malvales</taxon>
        <taxon>Malvaceae</taxon>
        <taxon>Grewioideae</taxon>
        <taxon>Apeibeae</taxon>
        <taxon>Corchorus</taxon>
    </lineage>
</organism>
<dbReference type="Proteomes" id="UP000187203">
    <property type="component" value="Unassembled WGS sequence"/>
</dbReference>
<keyword evidence="9" id="KW-1185">Reference proteome</keyword>
<evidence type="ECO:0000313" key="8">
    <source>
        <dbReference type="EMBL" id="OMO50664.1"/>
    </source>
</evidence>
<evidence type="ECO:0000256" key="3">
    <source>
        <dbReference type="ARBA" id="ARBA00022776"/>
    </source>
</evidence>
<keyword evidence="2" id="KW-0132">Cell division</keyword>
<dbReference type="STRING" id="93759.A0A1R3FXU4"/>
<dbReference type="GO" id="GO:0010032">
    <property type="term" value="P:meiotic chromosome condensation"/>
    <property type="evidence" value="ECO:0007669"/>
    <property type="project" value="TreeGrafter"/>
</dbReference>
<feature type="signal peptide" evidence="6">
    <location>
        <begin position="1"/>
        <end position="24"/>
    </location>
</feature>
<evidence type="ECO:0000256" key="4">
    <source>
        <dbReference type="ARBA" id="ARBA00023242"/>
    </source>
</evidence>
<feature type="chain" id="PRO_5013204077" evidence="6">
    <location>
        <begin position="25"/>
        <end position="495"/>
    </location>
</feature>
<comment type="caution">
    <text evidence="8">The sequence shown here is derived from an EMBL/GenBank/DDBJ whole genome shotgun (WGS) entry which is preliminary data.</text>
</comment>
<comment type="subcellular location">
    <subcellularLocation>
        <location evidence="1">Nucleus</location>
    </subcellularLocation>
</comment>
<protein>
    <submittedName>
        <fullName evidence="8">Armadillo-like helical</fullName>
    </submittedName>
</protein>
<dbReference type="GO" id="GO:0042393">
    <property type="term" value="F:histone binding"/>
    <property type="evidence" value="ECO:0007669"/>
    <property type="project" value="TreeGrafter"/>
</dbReference>
<keyword evidence="5" id="KW-0131">Cell cycle</keyword>
<dbReference type="InterPro" id="IPR026971">
    <property type="entry name" value="CND1/NCAPD3"/>
</dbReference>
<gene>
    <name evidence="8" type="ORF">COLO4_37953</name>
</gene>
<sequence length="495" mass="55346">MLLTLASVVGLKLNLCLLGQHAFAIQRLSEEDKKKLLLNNGSRIFGILESLITSSGLPDNIWYAAAEKAIGAVYMIHPTPETLAADLVKKSLSSVSNWYTLNLVFGRSRNRKVEKKKWMLKDNSINAELGLAASEDAVIDALAEKTEKEIVSGGSSEKNLIGECAPFLSKLCRNFSLMQKYPVLQASAMLALCRFMIIDANYCDANLQLLFTVVENASSEIVRSNCTIALGDLAFSVRKNAVLVLSHLILNDMMKVKGYINEMAVCVEDHDERIANLAKLFFHELSKKGSNPIYNLLPVPDILGKLSTQDLKKESFCNIMQFLIGSLKKDKQMESLVEKLCNRFSGVTGIGFSVIFCFLVQFKQMLGNGEHISYCLSQLQFTEKGMKKLIESFKTYEHALSEDTVMDHFRNIVSKAKKFAKPELKACIEEFEEKLNKFHMDKKEQEVTARNAEIHRQKIGNIEGFPMAGSDGESVESDVIEGLWKIGLTYFVVCT</sequence>
<accession>A0A1R3FXU4</accession>
<dbReference type="PANTHER" id="PTHR14222">
    <property type="entry name" value="CONDENSIN"/>
    <property type="match status" value="1"/>
</dbReference>
<keyword evidence="3" id="KW-0498">Mitosis</keyword>
<dbReference type="GO" id="GO:0000779">
    <property type="term" value="C:condensed chromosome, centromeric region"/>
    <property type="evidence" value="ECO:0007669"/>
    <property type="project" value="TreeGrafter"/>
</dbReference>
<evidence type="ECO:0000313" key="9">
    <source>
        <dbReference type="Proteomes" id="UP000187203"/>
    </source>
</evidence>
<evidence type="ECO:0000259" key="7">
    <source>
        <dbReference type="Pfam" id="PF12717"/>
    </source>
</evidence>
<dbReference type="OrthoDB" id="436262at2759"/>
<proteinExistence type="predicted"/>
<evidence type="ECO:0000256" key="5">
    <source>
        <dbReference type="ARBA" id="ARBA00023306"/>
    </source>
</evidence>
<evidence type="ECO:0000256" key="1">
    <source>
        <dbReference type="ARBA" id="ARBA00004123"/>
    </source>
</evidence>
<name>A0A1R3FXU4_9ROSI</name>
<dbReference type="PANTHER" id="PTHR14222:SF2">
    <property type="entry name" value="CONDENSIN COMPLEX SUBUNIT 1"/>
    <property type="match status" value="1"/>
</dbReference>
<keyword evidence="4" id="KW-0539">Nucleus</keyword>
<keyword evidence="6" id="KW-0732">Signal</keyword>
<evidence type="ECO:0000256" key="2">
    <source>
        <dbReference type="ARBA" id="ARBA00022618"/>
    </source>
</evidence>
<dbReference type="GO" id="GO:0051301">
    <property type="term" value="P:cell division"/>
    <property type="evidence" value="ECO:0007669"/>
    <property type="project" value="UniProtKB-KW"/>
</dbReference>